<dbReference type="RefSeq" id="WP_077140652.1">
    <property type="nucleotide sequence ID" value="NZ_CBCSGK010000002.1"/>
</dbReference>
<dbReference type="PANTHER" id="PTHR39161:SF1">
    <property type="entry name" value="ADAPTER PROTEIN MECA 1"/>
    <property type="match status" value="1"/>
</dbReference>
<dbReference type="AlphaFoldDB" id="A0A1Q1G2H8"/>
<comment type="function">
    <text evidence="2">Enables the recognition and targeting of unfolded and aggregated proteins to the ClpC protease or to other proteins involved in proteolysis.</text>
</comment>
<accession>A0A1Q1G2H8</accession>
<keyword evidence="4" id="KW-1185">Reference proteome</keyword>
<sequence length="230" mass="27843">MRIERIDESTIKLYVTYSDIEERGFKQDDLWFNKQKGEEFFWKMMDEVNEEEDFMMDGPLWIQIHAFDKGIEVIVTKSTHEEHMYDVHNNGYKLARSNQQSEENKAIDDEMNALYDDVMAGHLDSKEDEKVRLYNKELLMKFNDFEDVIQCSKVQELQSFDKDDMLYVLNDEYYYLVELHGTDQQQYLRFLSIISEYAERTTKTRHYLEDYGKVIFTYNVFRQVCKFFVK</sequence>
<dbReference type="PIRSF" id="PIRSF029008">
    <property type="entry name" value="MecA"/>
    <property type="match status" value="1"/>
</dbReference>
<accession>A0A3N5CCA4</accession>
<comment type="similarity">
    <text evidence="1 2">Belongs to the MecA family.</text>
</comment>
<comment type="caution">
    <text evidence="3">The sequence shown here is derived from an EMBL/GenBank/DDBJ whole genome shotgun (WGS) entry which is preliminary data.</text>
</comment>
<dbReference type="Gene3D" id="3.30.70.1950">
    <property type="match status" value="1"/>
</dbReference>
<dbReference type="EMBL" id="RKRK01000002">
    <property type="protein sequence ID" value="RPF57612.1"/>
    <property type="molecule type" value="Genomic_DNA"/>
</dbReference>
<name>A0A1Q1G2H8_9BACL</name>
<evidence type="ECO:0000313" key="4">
    <source>
        <dbReference type="Proteomes" id="UP000277108"/>
    </source>
</evidence>
<dbReference type="STRING" id="1849491.BVH56_06430"/>
<organism evidence="3 4">
    <name type="scientific">Abyssicoccus albus</name>
    <dbReference type="NCBI Taxonomy" id="1817405"/>
    <lineage>
        <taxon>Bacteria</taxon>
        <taxon>Bacillati</taxon>
        <taxon>Bacillota</taxon>
        <taxon>Bacilli</taxon>
        <taxon>Bacillales</taxon>
        <taxon>Abyssicoccaceae</taxon>
    </lineage>
</organism>
<dbReference type="InterPro" id="IPR008681">
    <property type="entry name" value="Neg-reg_MecA"/>
</dbReference>
<evidence type="ECO:0000256" key="1">
    <source>
        <dbReference type="ARBA" id="ARBA00005397"/>
    </source>
</evidence>
<reference evidence="3 4" key="1">
    <citation type="submission" date="2018-11" db="EMBL/GenBank/DDBJ databases">
        <title>Genomic Encyclopedia of Type Strains, Phase IV (KMG-IV): sequencing the most valuable type-strain genomes for metagenomic binning, comparative biology and taxonomic classification.</title>
        <authorList>
            <person name="Goeker M."/>
        </authorList>
    </citation>
    <scope>NUCLEOTIDE SEQUENCE [LARGE SCALE GENOMIC DNA]</scope>
    <source>
        <strain evidence="3 4">DSM 29158</strain>
    </source>
</reference>
<proteinExistence type="inferred from homology"/>
<dbReference type="Pfam" id="PF05389">
    <property type="entry name" value="MecA"/>
    <property type="match status" value="1"/>
</dbReference>
<protein>
    <recommendedName>
        <fullName evidence="2">Adapter protein MecA</fullName>
    </recommendedName>
</protein>
<gene>
    <name evidence="2" type="primary">mecA</name>
    <name evidence="3" type="ORF">EDD62_0233</name>
</gene>
<dbReference type="InterPro" id="IPR038471">
    <property type="entry name" value="MecA_C_sf"/>
</dbReference>
<dbReference type="HAMAP" id="MF_01124">
    <property type="entry name" value="MecA"/>
    <property type="match status" value="1"/>
</dbReference>
<comment type="subunit">
    <text evidence="2">Homodimer.</text>
</comment>
<dbReference type="PANTHER" id="PTHR39161">
    <property type="entry name" value="ADAPTER PROTEIN MECA"/>
    <property type="match status" value="1"/>
</dbReference>
<comment type="domain">
    <text evidence="2">The N-terminal domain probably binds unfolded/aggregated proteins; the C-terminal domain interacts with ClpC.</text>
</comment>
<evidence type="ECO:0000313" key="3">
    <source>
        <dbReference type="EMBL" id="RPF57612.1"/>
    </source>
</evidence>
<dbReference type="GO" id="GO:0030674">
    <property type="term" value="F:protein-macromolecule adaptor activity"/>
    <property type="evidence" value="ECO:0007669"/>
    <property type="project" value="UniProtKB-UniRule"/>
</dbReference>
<evidence type="ECO:0000256" key="2">
    <source>
        <dbReference type="HAMAP-Rule" id="MF_01124"/>
    </source>
</evidence>
<dbReference type="NCBIfam" id="NF002644">
    <property type="entry name" value="PRK02315.1-5"/>
    <property type="match status" value="1"/>
</dbReference>
<dbReference type="Proteomes" id="UP000277108">
    <property type="component" value="Unassembled WGS sequence"/>
</dbReference>